<dbReference type="RefSeq" id="XP_045289902.1">
    <property type="nucleotide sequence ID" value="XM_045430007.1"/>
</dbReference>
<accession>C0NHY6</accession>
<feature type="region of interest" description="Disordered" evidence="2">
    <location>
        <begin position="1"/>
        <end position="26"/>
    </location>
</feature>
<sequence length="314" mass="35532">MNQACQHCPSSPLNGARSLRRSASVSSIRPHYDTDLSMDKHDITEYLATIERLEDLHYREVARLQATLSSHGEELSSIRSRLENAKGKEQARKESALEKAQLRDAEIIPLREELGYQKQQNIAVENLAAEAEKTIANMQQQIHRLVYQLNSMRNKKEQFADRINRLGNTNTVLLKKNKAIVMETDEFKHEMNAANSSLTDAIVREKEKAGLALIQRDLERARCRQYEAGLFPVSAPTTARDDNVMHVLTTNGPSTLKVDGPGAGSEAAQEERGNLREANRKLIAEIWKYKKRMECLAERIGTNLSEPDIEPEMQ</sequence>
<evidence type="ECO:0000313" key="4">
    <source>
        <dbReference type="Proteomes" id="UP000001631"/>
    </source>
</evidence>
<dbReference type="AlphaFoldDB" id="C0NHY6"/>
<evidence type="ECO:0000256" key="2">
    <source>
        <dbReference type="SAM" id="MobiDB-lite"/>
    </source>
</evidence>
<dbReference type="Proteomes" id="UP000001631">
    <property type="component" value="Unassembled WGS sequence"/>
</dbReference>
<name>C0NHY6_AJECG</name>
<keyword evidence="4" id="KW-1185">Reference proteome</keyword>
<organism evidence="3 4">
    <name type="scientific">Ajellomyces capsulatus (strain G186AR / H82 / ATCC MYA-2454 / RMSCC 2432)</name>
    <name type="common">Darling's disease fungus</name>
    <name type="synonym">Histoplasma capsulatum</name>
    <dbReference type="NCBI Taxonomy" id="447093"/>
    <lineage>
        <taxon>Eukaryota</taxon>
        <taxon>Fungi</taxon>
        <taxon>Dikarya</taxon>
        <taxon>Ascomycota</taxon>
        <taxon>Pezizomycotina</taxon>
        <taxon>Eurotiomycetes</taxon>
        <taxon>Eurotiomycetidae</taxon>
        <taxon>Onygenales</taxon>
        <taxon>Ajellomycetaceae</taxon>
        <taxon>Histoplasma</taxon>
    </lineage>
</organism>
<feature type="coiled-coil region" evidence="1">
    <location>
        <begin position="79"/>
        <end position="169"/>
    </location>
</feature>
<evidence type="ECO:0000256" key="1">
    <source>
        <dbReference type="SAM" id="Coils"/>
    </source>
</evidence>
<dbReference type="HOGENOM" id="CLU_1057568_0_0_1"/>
<gene>
    <name evidence="3" type="ORF">HCBG_02958</name>
</gene>
<feature type="compositionally biased region" description="Polar residues" evidence="2">
    <location>
        <begin position="1"/>
        <end position="13"/>
    </location>
</feature>
<dbReference type="EMBL" id="GG663365">
    <property type="protein sequence ID" value="EEH09421.1"/>
    <property type="molecule type" value="Genomic_DNA"/>
</dbReference>
<evidence type="ECO:0000313" key="3">
    <source>
        <dbReference type="EMBL" id="EEH09421.1"/>
    </source>
</evidence>
<dbReference type="InParanoid" id="C0NHY6"/>
<dbReference type="GeneID" id="69035974"/>
<keyword evidence="1" id="KW-0175">Coiled coil</keyword>
<reference evidence="3" key="1">
    <citation type="submission" date="2009-02" db="EMBL/GenBank/DDBJ databases">
        <title>The Genome Sequence of Ajellomyces capsulatus strain G186AR.</title>
        <authorList>
            <consortium name="The Broad Institute Genome Sequencing Platform"/>
            <person name="Champion M."/>
            <person name="Cuomo C."/>
            <person name="Ma L.-J."/>
            <person name="Henn M.R."/>
            <person name="Sil A."/>
            <person name="Goldman B."/>
            <person name="Young S.K."/>
            <person name="Kodira C.D."/>
            <person name="Zeng Q."/>
            <person name="Koehrsen M."/>
            <person name="Alvarado L."/>
            <person name="Berlin A."/>
            <person name="Borenstein D."/>
            <person name="Chen Z."/>
            <person name="Engels R."/>
            <person name="Freedman E."/>
            <person name="Gellesch M."/>
            <person name="Goldberg J."/>
            <person name="Griggs A."/>
            <person name="Gujja S."/>
            <person name="Heiman D."/>
            <person name="Hepburn T."/>
            <person name="Howarth C."/>
            <person name="Jen D."/>
            <person name="Larson L."/>
            <person name="Lewis B."/>
            <person name="Mehta T."/>
            <person name="Park D."/>
            <person name="Pearson M."/>
            <person name="Roberts A."/>
            <person name="Saif S."/>
            <person name="Shea T."/>
            <person name="Shenoy N."/>
            <person name="Sisk P."/>
            <person name="Stolte C."/>
            <person name="Sykes S."/>
            <person name="Walk T."/>
            <person name="White J."/>
            <person name="Yandava C."/>
            <person name="Klein B."/>
            <person name="McEwen J.G."/>
            <person name="Puccia R."/>
            <person name="Goldman G.H."/>
            <person name="Felipe M.S."/>
            <person name="Nino-Vega G."/>
            <person name="San-Blas G."/>
            <person name="Taylor J."/>
            <person name="Mendoza L."/>
            <person name="Galagan J."/>
            <person name="Nusbaum C."/>
            <person name="Birren B."/>
        </authorList>
    </citation>
    <scope>NUCLEOTIDE SEQUENCE</scope>
    <source>
        <strain evidence="3">G186AR</strain>
    </source>
</reference>
<proteinExistence type="predicted"/>
<protein>
    <submittedName>
        <fullName evidence="3">Uncharacterized protein</fullName>
    </submittedName>
</protein>